<evidence type="ECO:0000313" key="3">
    <source>
        <dbReference type="Proteomes" id="UP001066276"/>
    </source>
</evidence>
<feature type="region of interest" description="Disordered" evidence="1">
    <location>
        <begin position="1"/>
        <end position="41"/>
    </location>
</feature>
<organism evidence="2 3">
    <name type="scientific">Pleurodeles waltl</name>
    <name type="common">Iberian ribbed newt</name>
    <dbReference type="NCBI Taxonomy" id="8319"/>
    <lineage>
        <taxon>Eukaryota</taxon>
        <taxon>Metazoa</taxon>
        <taxon>Chordata</taxon>
        <taxon>Craniata</taxon>
        <taxon>Vertebrata</taxon>
        <taxon>Euteleostomi</taxon>
        <taxon>Amphibia</taxon>
        <taxon>Batrachia</taxon>
        <taxon>Caudata</taxon>
        <taxon>Salamandroidea</taxon>
        <taxon>Salamandridae</taxon>
        <taxon>Pleurodelinae</taxon>
        <taxon>Pleurodeles</taxon>
    </lineage>
</organism>
<protein>
    <submittedName>
        <fullName evidence="2">Uncharacterized protein</fullName>
    </submittedName>
</protein>
<gene>
    <name evidence="2" type="ORF">NDU88_004305</name>
</gene>
<dbReference type="AlphaFoldDB" id="A0AAV7PFM2"/>
<proteinExistence type="predicted"/>
<reference evidence="2" key="1">
    <citation type="journal article" date="2022" name="bioRxiv">
        <title>Sequencing and chromosome-scale assembly of the giantPleurodeles waltlgenome.</title>
        <authorList>
            <person name="Brown T."/>
            <person name="Elewa A."/>
            <person name="Iarovenko S."/>
            <person name="Subramanian E."/>
            <person name="Araus A.J."/>
            <person name="Petzold A."/>
            <person name="Susuki M."/>
            <person name="Suzuki K.-i.T."/>
            <person name="Hayashi T."/>
            <person name="Toyoda A."/>
            <person name="Oliveira C."/>
            <person name="Osipova E."/>
            <person name="Leigh N.D."/>
            <person name="Simon A."/>
            <person name="Yun M.H."/>
        </authorList>
    </citation>
    <scope>NUCLEOTIDE SEQUENCE</scope>
    <source>
        <strain evidence="2">20211129_DDA</strain>
        <tissue evidence="2">Liver</tissue>
    </source>
</reference>
<accession>A0AAV7PFM2</accession>
<evidence type="ECO:0000313" key="2">
    <source>
        <dbReference type="EMBL" id="KAJ1125890.1"/>
    </source>
</evidence>
<feature type="region of interest" description="Disordered" evidence="1">
    <location>
        <begin position="180"/>
        <end position="250"/>
    </location>
</feature>
<comment type="caution">
    <text evidence="2">The sequence shown here is derived from an EMBL/GenBank/DDBJ whole genome shotgun (WGS) entry which is preliminary data.</text>
</comment>
<keyword evidence="3" id="KW-1185">Reference proteome</keyword>
<sequence length="250" mass="26820">MGGQACFESRPQGIMPPKRGPATASGWHGAVGLRDPPTPNKQEIVAASKGKKAVKKRQLMELKEFERPPRGARPGSYLGMPHCRAYMVKACVWLKQLTDGWIAAAACDQDGGQQVKVRCRPLGAGDAAAAHVRPRTQPQRFSVERSGAPLQCGEERRAVLPTSGRSQVRPETNWDLQFSAAPPPGTGGGGERISPAFGPDTGEITARGGLSPGVQAVSRRRSTQHTEAWGAAKPMRTRRPPRDGRGIVPR</sequence>
<evidence type="ECO:0000256" key="1">
    <source>
        <dbReference type="SAM" id="MobiDB-lite"/>
    </source>
</evidence>
<dbReference type="Proteomes" id="UP001066276">
    <property type="component" value="Chromosome 7"/>
</dbReference>
<dbReference type="EMBL" id="JANPWB010000011">
    <property type="protein sequence ID" value="KAJ1125890.1"/>
    <property type="molecule type" value="Genomic_DNA"/>
</dbReference>
<name>A0AAV7PFM2_PLEWA</name>
<feature type="compositionally biased region" description="Basic and acidic residues" evidence="1">
    <location>
        <begin position="240"/>
        <end position="250"/>
    </location>
</feature>